<organism evidence="5 6">
    <name type="scientific">Triparma laevis f. inornata</name>
    <dbReference type="NCBI Taxonomy" id="1714386"/>
    <lineage>
        <taxon>Eukaryota</taxon>
        <taxon>Sar</taxon>
        <taxon>Stramenopiles</taxon>
        <taxon>Ochrophyta</taxon>
        <taxon>Bolidophyceae</taxon>
        <taxon>Parmales</taxon>
        <taxon>Triparmaceae</taxon>
        <taxon>Triparma</taxon>
    </lineage>
</organism>
<dbReference type="InterPro" id="IPR000504">
    <property type="entry name" value="RRM_dom"/>
</dbReference>
<keyword evidence="1 2" id="KW-0694">RNA-binding</keyword>
<dbReference type="GO" id="GO:0003723">
    <property type="term" value="F:RNA binding"/>
    <property type="evidence" value="ECO:0007669"/>
    <property type="project" value="UniProtKB-UniRule"/>
</dbReference>
<dbReference type="PROSITE" id="PS50102">
    <property type="entry name" value="RRM"/>
    <property type="match status" value="1"/>
</dbReference>
<evidence type="ECO:0000256" key="3">
    <source>
        <dbReference type="SAM" id="MobiDB-lite"/>
    </source>
</evidence>
<comment type="caution">
    <text evidence="5">The sequence shown here is derived from an EMBL/GenBank/DDBJ whole genome shotgun (WGS) entry which is preliminary data.</text>
</comment>
<dbReference type="Pfam" id="PF00076">
    <property type="entry name" value="RRM_1"/>
    <property type="match status" value="1"/>
</dbReference>
<reference evidence="6" key="1">
    <citation type="journal article" date="2023" name="Commun. Biol.">
        <title>Genome analysis of Parmales, the sister group of diatoms, reveals the evolutionary specialization of diatoms from phago-mixotrophs to photoautotrophs.</title>
        <authorList>
            <person name="Ban H."/>
            <person name="Sato S."/>
            <person name="Yoshikawa S."/>
            <person name="Yamada K."/>
            <person name="Nakamura Y."/>
            <person name="Ichinomiya M."/>
            <person name="Sato N."/>
            <person name="Blanc-Mathieu R."/>
            <person name="Endo H."/>
            <person name="Kuwata A."/>
            <person name="Ogata H."/>
        </authorList>
    </citation>
    <scope>NUCLEOTIDE SEQUENCE [LARGE SCALE GENOMIC DNA]</scope>
</reference>
<sequence>MSNKKSLYIGGLAESATPDLIKAAFIPFGDIRDVDVPMDFKTGTNKGFCFLTYLSPGDAAEALYNMDGSELLNRTLNVKYSSENKDYNPNSEAVWKGEKWIKEHASNEDDDEERKVKALQAQNGAMVG</sequence>
<feature type="region of interest" description="Disordered" evidence="3">
    <location>
        <begin position="105"/>
        <end position="128"/>
    </location>
</feature>
<dbReference type="PANTHER" id="PTHR48037:SF1">
    <property type="entry name" value="RRM DOMAIN-CONTAINING PROTEIN"/>
    <property type="match status" value="1"/>
</dbReference>
<dbReference type="Proteomes" id="UP001162640">
    <property type="component" value="Unassembled WGS sequence"/>
</dbReference>
<evidence type="ECO:0000313" key="6">
    <source>
        <dbReference type="Proteomes" id="UP001162640"/>
    </source>
</evidence>
<name>A0A9W7ARX8_9STRA</name>
<feature type="domain" description="RRM" evidence="4">
    <location>
        <begin position="5"/>
        <end position="83"/>
    </location>
</feature>
<evidence type="ECO:0000259" key="4">
    <source>
        <dbReference type="PROSITE" id="PS50102"/>
    </source>
</evidence>
<dbReference type="InterPro" id="IPR035979">
    <property type="entry name" value="RBD_domain_sf"/>
</dbReference>
<dbReference type="EMBL" id="BLQM01000179">
    <property type="protein sequence ID" value="GMH72835.1"/>
    <property type="molecule type" value="Genomic_DNA"/>
</dbReference>
<dbReference type="InterPro" id="IPR034168">
    <property type="entry name" value="PPIE_RRM"/>
</dbReference>
<dbReference type="SMART" id="SM00360">
    <property type="entry name" value="RRM"/>
    <property type="match status" value="1"/>
</dbReference>
<evidence type="ECO:0000256" key="1">
    <source>
        <dbReference type="ARBA" id="ARBA00022884"/>
    </source>
</evidence>
<dbReference type="AlphaFoldDB" id="A0A9W7ARX8"/>
<evidence type="ECO:0000313" key="5">
    <source>
        <dbReference type="EMBL" id="GMH72835.1"/>
    </source>
</evidence>
<accession>A0A9W7ARX8</accession>
<dbReference type="CDD" id="cd12347">
    <property type="entry name" value="RRM_PPIE"/>
    <property type="match status" value="1"/>
</dbReference>
<proteinExistence type="predicted"/>
<dbReference type="InterPro" id="IPR012677">
    <property type="entry name" value="Nucleotide-bd_a/b_plait_sf"/>
</dbReference>
<gene>
    <name evidence="5" type="ORF">TL16_g06017</name>
</gene>
<protein>
    <recommendedName>
        <fullName evidence="4">RRM domain-containing protein</fullName>
    </recommendedName>
</protein>
<dbReference type="PANTHER" id="PTHR48037">
    <property type="entry name" value="ATPASE E1"/>
    <property type="match status" value="1"/>
</dbReference>
<evidence type="ECO:0000256" key="2">
    <source>
        <dbReference type="PROSITE-ProRule" id="PRU00176"/>
    </source>
</evidence>
<dbReference type="Gene3D" id="3.30.70.330">
    <property type="match status" value="1"/>
</dbReference>
<dbReference type="SUPFAM" id="SSF54928">
    <property type="entry name" value="RNA-binding domain, RBD"/>
    <property type="match status" value="1"/>
</dbReference>